<protein>
    <submittedName>
        <fullName evidence="1">PLAC8-domain-containing protein</fullName>
    </submittedName>
</protein>
<proteinExistence type="predicted"/>
<evidence type="ECO:0000313" key="2">
    <source>
        <dbReference type="Proteomes" id="UP000272025"/>
    </source>
</evidence>
<accession>A0A3N2Q5Q8</accession>
<reference evidence="1 2" key="1">
    <citation type="journal article" date="2018" name="Mol. Ecol.">
        <title>The obligate alkalophilic soda-lake fungus Sodiomyces alkalinus has shifted to a protein diet.</title>
        <authorList>
            <person name="Grum-Grzhimaylo A.A."/>
            <person name="Falkoski D.L."/>
            <person name="van den Heuvel J."/>
            <person name="Valero-Jimenez C.A."/>
            <person name="Min B."/>
            <person name="Choi I.G."/>
            <person name="Lipzen A."/>
            <person name="Daum C.G."/>
            <person name="Aanen D.K."/>
            <person name="Tsang A."/>
            <person name="Henrissat B."/>
            <person name="Bilanenko E.N."/>
            <person name="de Vries R.P."/>
            <person name="van Kan J.A.L."/>
            <person name="Grigoriev I.V."/>
            <person name="Debets A.J.M."/>
        </authorList>
    </citation>
    <scope>NUCLEOTIDE SEQUENCE [LARGE SCALE GENOMIC DNA]</scope>
    <source>
        <strain evidence="1 2">F11</strain>
    </source>
</reference>
<dbReference type="OrthoDB" id="1045822at2759"/>
<gene>
    <name evidence="1" type="ORF">SODALDRAFT_326198</name>
</gene>
<dbReference type="Proteomes" id="UP000272025">
    <property type="component" value="Unassembled WGS sequence"/>
</dbReference>
<dbReference type="PANTHER" id="PTHR15907">
    <property type="entry name" value="DUF614 FAMILY PROTEIN-RELATED"/>
    <property type="match status" value="1"/>
</dbReference>
<dbReference type="GeneID" id="39578587"/>
<dbReference type="STRING" id="1314773.A0A3N2Q5Q8"/>
<evidence type="ECO:0000313" key="1">
    <source>
        <dbReference type="EMBL" id="ROT42036.1"/>
    </source>
</evidence>
<dbReference type="AlphaFoldDB" id="A0A3N2Q5Q8"/>
<organism evidence="1 2">
    <name type="scientific">Sodiomyces alkalinus (strain CBS 110278 / VKM F-3762 / F11)</name>
    <name type="common">Alkaliphilic filamentous fungus</name>
    <dbReference type="NCBI Taxonomy" id="1314773"/>
    <lineage>
        <taxon>Eukaryota</taxon>
        <taxon>Fungi</taxon>
        <taxon>Dikarya</taxon>
        <taxon>Ascomycota</taxon>
        <taxon>Pezizomycotina</taxon>
        <taxon>Sordariomycetes</taxon>
        <taxon>Hypocreomycetidae</taxon>
        <taxon>Glomerellales</taxon>
        <taxon>Plectosphaerellaceae</taxon>
        <taxon>Sodiomyces</taxon>
    </lineage>
</organism>
<sequence>MAAPQTSTQARAGPIDNRDVEEWTQRFNEVLAKPGEVIHSSSPASAQSWNNSLFACFNPIDLCLVSCCLPCVTFGKTHHRLNRDANLDGYEPVNTSCLLFCASSCVGLHWIPAAMQRAQVRAKFHLQGTCLGDLALSCCCACCSLVQQEKEAQEKAPPAAQAIQQEYQPSADMAYPGKR</sequence>
<dbReference type="EMBL" id="ML119051">
    <property type="protein sequence ID" value="ROT42036.1"/>
    <property type="molecule type" value="Genomic_DNA"/>
</dbReference>
<dbReference type="NCBIfam" id="TIGR01571">
    <property type="entry name" value="A_thal_Cys_rich"/>
    <property type="match status" value="1"/>
</dbReference>
<dbReference type="InterPro" id="IPR006461">
    <property type="entry name" value="PLAC_motif_containing"/>
</dbReference>
<name>A0A3N2Q5Q8_SODAK</name>
<keyword evidence="2" id="KW-1185">Reference proteome</keyword>
<dbReference type="RefSeq" id="XP_028469842.1">
    <property type="nucleotide sequence ID" value="XM_028610109.1"/>
</dbReference>
<dbReference type="Pfam" id="PF04749">
    <property type="entry name" value="PLAC8"/>
    <property type="match status" value="1"/>
</dbReference>